<dbReference type="GeneID" id="77802271"/>
<dbReference type="RefSeq" id="XP_053025329.1">
    <property type="nucleotide sequence ID" value="XM_053161376.1"/>
</dbReference>
<protein>
    <submittedName>
        <fullName evidence="1">Uncharacterized protein</fullName>
    </submittedName>
</protein>
<dbReference type="Proteomes" id="UP001164743">
    <property type="component" value="Chromosome 11A"/>
</dbReference>
<dbReference type="PANTHER" id="PTHR46564:SF1">
    <property type="entry name" value="TRANSPOSASE"/>
    <property type="match status" value="1"/>
</dbReference>
<accession>A0ABY7CWU1</accession>
<organism evidence="1 2">
    <name type="scientific">Puccinia triticina</name>
    <dbReference type="NCBI Taxonomy" id="208348"/>
    <lineage>
        <taxon>Eukaryota</taxon>
        <taxon>Fungi</taxon>
        <taxon>Dikarya</taxon>
        <taxon>Basidiomycota</taxon>
        <taxon>Pucciniomycotina</taxon>
        <taxon>Pucciniomycetes</taxon>
        <taxon>Pucciniales</taxon>
        <taxon>Pucciniaceae</taxon>
        <taxon>Puccinia</taxon>
    </lineage>
</organism>
<gene>
    <name evidence="1" type="ORF">PtA15_11A465</name>
</gene>
<sequence>MGYVKYVAKVKTIVVKLLLQGKSRDDINAIVDENISSKSLSRWKNMFIQTHLVVRDASLYEPCGRPLAISVEEQDFILDIIGVDPTLYLDEIQKAVLESSGELYAISTIHDDLRRRLGLTLKVAQHVSPSQDSVKRARWTIRIANMPPEYLVFVGLHLAKSSLGLSARKQFYCPKGLQVLSANRMSMPN</sequence>
<proteinExistence type="predicted"/>
<dbReference type="EMBL" id="CP110431">
    <property type="protein sequence ID" value="WAQ89774.1"/>
    <property type="molecule type" value="Genomic_DNA"/>
</dbReference>
<keyword evidence="2" id="KW-1185">Reference proteome</keyword>
<name>A0ABY7CWU1_9BASI</name>
<evidence type="ECO:0000313" key="2">
    <source>
        <dbReference type="Proteomes" id="UP001164743"/>
    </source>
</evidence>
<dbReference type="PANTHER" id="PTHR46564">
    <property type="entry name" value="TRANSPOSASE"/>
    <property type="match status" value="1"/>
</dbReference>
<evidence type="ECO:0000313" key="1">
    <source>
        <dbReference type="EMBL" id="WAQ89774.1"/>
    </source>
</evidence>
<reference evidence="1" key="1">
    <citation type="submission" date="2022-10" db="EMBL/GenBank/DDBJ databases">
        <title>Puccinia triticina Genome sequencing and assembly.</title>
        <authorList>
            <person name="Li C."/>
        </authorList>
    </citation>
    <scope>NUCLEOTIDE SEQUENCE</scope>
    <source>
        <strain evidence="1">Pt15</strain>
    </source>
</reference>